<accession>A0A8S3FW25</accession>
<dbReference type="AlphaFoldDB" id="A0A8S3FW25"/>
<name>A0A8S3FW25_9BILA</name>
<proteinExistence type="predicted"/>
<gene>
    <name evidence="2" type="ORF">BYL167_LOCUS70540</name>
</gene>
<evidence type="ECO:0000313" key="2">
    <source>
        <dbReference type="EMBL" id="CAF5142836.1"/>
    </source>
</evidence>
<comment type="caution">
    <text evidence="2">The sequence shown here is derived from an EMBL/GenBank/DDBJ whole genome shotgun (WGS) entry which is preliminary data.</text>
</comment>
<reference evidence="2" key="1">
    <citation type="submission" date="2021-02" db="EMBL/GenBank/DDBJ databases">
        <authorList>
            <person name="Nowell W R."/>
        </authorList>
    </citation>
    <scope>NUCLEOTIDE SEQUENCE</scope>
</reference>
<feature type="region of interest" description="Disordered" evidence="1">
    <location>
        <begin position="23"/>
        <end position="44"/>
    </location>
</feature>
<dbReference type="Proteomes" id="UP000681967">
    <property type="component" value="Unassembled WGS sequence"/>
</dbReference>
<evidence type="ECO:0000313" key="3">
    <source>
        <dbReference type="Proteomes" id="UP000681967"/>
    </source>
</evidence>
<sequence length="44" mass="4564">MPASDNNRSTVFVIIGVASAGSDTKIKVTEPANDGNQGKSSKDR</sequence>
<protein>
    <submittedName>
        <fullName evidence="2">Uncharacterized protein</fullName>
    </submittedName>
</protein>
<feature type="non-terminal residue" evidence="2">
    <location>
        <position position="1"/>
    </location>
</feature>
<dbReference type="EMBL" id="CAJOBH010253015">
    <property type="protein sequence ID" value="CAF5142836.1"/>
    <property type="molecule type" value="Genomic_DNA"/>
</dbReference>
<organism evidence="2 3">
    <name type="scientific">Rotaria magnacalcarata</name>
    <dbReference type="NCBI Taxonomy" id="392030"/>
    <lineage>
        <taxon>Eukaryota</taxon>
        <taxon>Metazoa</taxon>
        <taxon>Spiralia</taxon>
        <taxon>Gnathifera</taxon>
        <taxon>Rotifera</taxon>
        <taxon>Eurotatoria</taxon>
        <taxon>Bdelloidea</taxon>
        <taxon>Philodinida</taxon>
        <taxon>Philodinidae</taxon>
        <taxon>Rotaria</taxon>
    </lineage>
</organism>
<evidence type="ECO:0000256" key="1">
    <source>
        <dbReference type="SAM" id="MobiDB-lite"/>
    </source>
</evidence>
<feature type="compositionally biased region" description="Polar residues" evidence="1">
    <location>
        <begin position="34"/>
        <end position="44"/>
    </location>
</feature>